<dbReference type="InterPro" id="IPR016135">
    <property type="entry name" value="UBQ-conjugating_enzyme/RWD"/>
</dbReference>
<evidence type="ECO:0000256" key="6">
    <source>
        <dbReference type="PROSITE-ProRule" id="PRU10133"/>
    </source>
</evidence>
<dbReference type="STRING" id="105984.A0A427Y8W0"/>
<evidence type="ECO:0000313" key="9">
    <source>
        <dbReference type="EMBL" id="RSH87562.1"/>
    </source>
</evidence>
<dbReference type="PROSITE" id="PS00183">
    <property type="entry name" value="UBC_1"/>
    <property type="match status" value="1"/>
</dbReference>
<dbReference type="Proteomes" id="UP000279236">
    <property type="component" value="Unassembled WGS sequence"/>
</dbReference>
<proteinExistence type="inferred from homology"/>
<keyword evidence="5 7" id="KW-0067">ATP-binding</keyword>
<dbReference type="EC" id="2.3.2.23" evidence="1"/>
<dbReference type="PANTHER" id="PTHR24067">
    <property type="entry name" value="UBIQUITIN-CONJUGATING ENZYME E2"/>
    <property type="match status" value="1"/>
</dbReference>
<dbReference type="RefSeq" id="XP_028479770.1">
    <property type="nucleotide sequence ID" value="XM_028615913.1"/>
</dbReference>
<keyword evidence="4 7" id="KW-0833">Ubl conjugation pathway</keyword>
<dbReference type="SMART" id="SM00212">
    <property type="entry name" value="UBCc"/>
    <property type="match status" value="1"/>
</dbReference>
<accession>A0A427Y8W0</accession>
<evidence type="ECO:0000256" key="5">
    <source>
        <dbReference type="ARBA" id="ARBA00022840"/>
    </source>
</evidence>
<evidence type="ECO:0000313" key="10">
    <source>
        <dbReference type="Proteomes" id="UP000279236"/>
    </source>
</evidence>
<feature type="domain" description="UBC core" evidence="8">
    <location>
        <begin position="4"/>
        <end position="148"/>
    </location>
</feature>
<dbReference type="Pfam" id="PF00179">
    <property type="entry name" value="UQ_con"/>
    <property type="match status" value="1"/>
</dbReference>
<protein>
    <recommendedName>
        <fullName evidence="1">E2 ubiquitin-conjugating enzyme</fullName>
        <ecNumber evidence="1">2.3.2.23</ecNumber>
    </recommendedName>
</protein>
<sequence>MASTATKRIQKELAELMGSPLSGITVAPDGDNLMHWKVTMKGPPKTPYAGGKFGLDVVFGPEFPFKAPTITYSTKMYHPNIDSDGNICIGVLKSEAWKPSTKMSIVLLSLYDLLETPNPDDPLVSSIYRNDRKGFDAKAKEYSDKYAA</sequence>
<dbReference type="AlphaFoldDB" id="A0A427Y8W0"/>
<evidence type="ECO:0000256" key="1">
    <source>
        <dbReference type="ARBA" id="ARBA00012486"/>
    </source>
</evidence>
<dbReference type="InterPro" id="IPR000608">
    <property type="entry name" value="UBC"/>
</dbReference>
<gene>
    <name evidence="9" type="ORF">EHS24_000072</name>
</gene>
<comment type="caution">
    <text evidence="9">The sequence shown here is derived from an EMBL/GenBank/DDBJ whole genome shotgun (WGS) entry which is preliminary data.</text>
</comment>
<dbReference type="InterPro" id="IPR050113">
    <property type="entry name" value="Ub_conjugating_enzyme"/>
</dbReference>
<name>A0A427Y8W0_9TREE</name>
<keyword evidence="10" id="KW-1185">Reference proteome</keyword>
<dbReference type="PROSITE" id="PS50127">
    <property type="entry name" value="UBC_2"/>
    <property type="match status" value="1"/>
</dbReference>
<evidence type="ECO:0000259" key="8">
    <source>
        <dbReference type="PROSITE" id="PS50127"/>
    </source>
</evidence>
<comment type="similarity">
    <text evidence="7">Belongs to the ubiquitin-conjugating enzyme family.</text>
</comment>
<evidence type="ECO:0000256" key="3">
    <source>
        <dbReference type="ARBA" id="ARBA00022741"/>
    </source>
</evidence>
<dbReference type="GeneID" id="39584615"/>
<dbReference type="GO" id="GO:0005524">
    <property type="term" value="F:ATP binding"/>
    <property type="evidence" value="ECO:0007669"/>
    <property type="project" value="UniProtKB-UniRule"/>
</dbReference>
<keyword evidence="2" id="KW-0808">Transferase</keyword>
<dbReference type="SUPFAM" id="SSF54495">
    <property type="entry name" value="UBC-like"/>
    <property type="match status" value="1"/>
</dbReference>
<dbReference type="OrthoDB" id="9978460at2759"/>
<dbReference type="EMBL" id="RSCE01000001">
    <property type="protein sequence ID" value="RSH87562.1"/>
    <property type="molecule type" value="Genomic_DNA"/>
</dbReference>
<dbReference type="GO" id="GO:0061631">
    <property type="term" value="F:ubiquitin conjugating enzyme activity"/>
    <property type="evidence" value="ECO:0007669"/>
    <property type="project" value="UniProtKB-EC"/>
</dbReference>
<dbReference type="InterPro" id="IPR023313">
    <property type="entry name" value="UBQ-conjugating_AS"/>
</dbReference>
<reference evidence="9 10" key="1">
    <citation type="submission" date="2018-11" db="EMBL/GenBank/DDBJ databases">
        <title>Genome sequence of Apiotrichum porosum DSM 27194.</title>
        <authorList>
            <person name="Aliyu H."/>
            <person name="Gorte O."/>
            <person name="Ochsenreither K."/>
        </authorList>
    </citation>
    <scope>NUCLEOTIDE SEQUENCE [LARGE SCALE GENOMIC DNA]</scope>
    <source>
        <strain evidence="9 10">DSM 27194</strain>
    </source>
</reference>
<feature type="active site" description="Glycyl thioester intermediate" evidence="6">
    <location>
        <position position="88"/>
    </location>
</feature>
<dbReference type="Gene3D" id="3.10.110.10">
    <property type="entry name" value="Ubiquitin Conjugating Enzyme"/>
    <property type="match status" value="1"/>
</dbReference>
<keyword evidence="3 7" id="KW-0547">Nucleotide-binding</keyword>
<dbReference type="FunFam" id="3.10.110.10:FF:000060">
    <property type="entry name" value="Ubiquitin conjugating enzyme (UbcB)"/>
    <property type="match status" value="1"/>
</dbReference>
<organism evidence="9 10">
    <name type="scientific">Apiotrichum porosum</name>
    <dbReference type="NCBI Taxonomy" id="105984"/>
    <lineage>
        <taxon>Eukaryota</taxon>
        <taxon>Fungi</taxon>
        <taxon>Dikarya</taxon>
        <taxon>Basidiomycota</taxon>
        <taxon>Agaricomycotina</taxon>
        <taxon>Tremellomycetes</taxon>
        <taxon>Trichosporonales</taxon>
        <taxon>Trichosporonaceae</taxon>
        <taxon>Apiotrichum</taxon>
    </lineage>
</organism>
<evidence type="ECO:0000256" key="4">
    <source>
        <dbReference type="ARBA" id="ARBA00022786"/>
    </source>
</evidence>
<evidence type="ECO:0000256" key="7">
    <source>
        <dbReference type="RuleBase" id="RU362109"/>
    </source>
</evidence>
<evidence type="ECO:0000256" key="2">
    <source>
        <dbReference type="ARBA" id="ARBA00022679"/>
    </source>
</evidence>